<dbReference type="RefSeq" id="WP_096438991.1">
    <property type="nucleotide sequence ID" value="NZ_AP018164.1"/>
</dbReference>
<dbReference type="InterPro" id="IPR007969">
    <property type="entry name" value="DUF732"/>
</dbReference>
<proteinExistence type="predicted"/>
<gene>
    <name evidence="1" type="ORF">MSG_01863</name>
</gene>
<evidence type="ECO:0000313" key="2">
    <source>
        <dbReference type="Proteomes" id="UP000217736"/>
    </source>
</evidence>
<evidence type="ECO:0000313" key="1">
    <source>
        <dbReference type="EMBL" id="BAX92016.1"/>
    </source>
</evidence>
<organism evidence="1 2">
    <name type="scientific">Mycobacterium shigaense</name>
    <dbReference type="NCBI Taxonomy" id="722731"/>
    <lineage>
        <taxon>Bacteria</taxon>
        <taxon>Bacillati</taxon>
        <taxon>Actinomycetota</taxon>
        <taxon>Actinomycetes</taxon>
        <taxon>Mycobacteriales</taxon>
        <taxon>Mycobacteriaceae</taxon>
        <taxon>Mycobacterium</taxon>
        <taxon>Mycobacterium simiae complex</taxon>
    </lineage>
</organism>
<dbReference type="KEGG" id="mshg:MSG_01863"/>
<protein>
    <submittedName>
        <fullName evidence="1">Uncharacterized protein</fullName>
    </submittedName>
</protein>
<name>A0A1Z4EGG6_9MYCO</name>
<dbReference type="Pfam" id="PF05305">
    <property type="entry name" value="DUF732"/>
    <property type="match status" value="1"/>
</dbReference>
<reference evidence="2" key="1">
    <citation type="submission" date="2017-06" db="EMBL/GenBank/DDBJ databases">
        <title>Complete Genome Sequence of Mycobacterium shigaense.</title>
        <authorList>
            <person name="Fukano H."/>
            <person name="Yoshida M."/>
            <person name="Kazumi Y."/>
            <person name="Ogura Y."/>
            <person name="Mitarai S."/>
            <person name="Hayashi T."/>
            <person name="Hoshino Y."/>
        </authorList>
    </citation>
    <scope>NUCLEOTIDE SEQUENCE [LARGE SCALE GENOMIC DNA]</scope>
    <source>
        <strain evidence="2">UN-152</strain>
    </source>
</reference>
<dbReference type="AlphaFoldDB" id="A0A1Z4EGG6"/>
<keyword evidence="2" id="KW-1185">Reference proteome</keyword>
<dbReference type="OrthoDB" id="4382032at2"/>
<dbReference type="Proteomes" id="UP000217736">
    <property type="component" value="Chromosome"/>
</dbReference>
<dbReference type="EMBL" id="AP018164">
    <property type="protein sequence ID" value="BAX92016.1"/>
    <property type="molecule type" value="Genomic_DNA"/>
</dbReference>
<sequence>MKRLLLLLGLAAMIGTAAPAAADPADDQFLAALQASGVTYKDPGKVISAAKWVCQTVNGGEQMADVVKTVEAENPGLVQENAAKFTALAASAYCPNKLPPAPAASPAPAVPVNNG</sequence>
<accession>A0A1Z4EGG6</accession>